<dbReference type="AlphaFoldDB" id="A0A0J6T306"/>
<dbReference type="EMBL" id="LABZ01000097">
    <property type="protein sequence ID" value="KMO40339.1"/>
    <property type="molecule type" value="Genomic_DNA"/>
</dbReference>
<dbReference type="PATRIC" id="fig|1187852.3.peg.6902"/>
<evidence type="ECO:0000313" key="2">
    <source>
        <dbReference type="Proteomes" id="UP000036449"/>
    </source>
</evidence>
<dbReference type="NCBIfam" id="TIGR03353">
    <property type="entry name" value="VI_chp_4"/>
    <property type="match status" value="1"/>
</dbReference>
<gene>
    <name evidence="1" type="ORF">VQ03_14145</name>
</gene>
<name>A0A0J6T306_9HYPH</name>
<dbReference type="OrthoDB" id="9775333at2"/>
<reference evidence="1 2" key="1">
    <citation type="submission" date="2015-03" db="EMBL/GenBank/DDBJ databases">
        <title>Genome sequencing of Methylobacterium tarhaniae DSM 25844.</title>
        <authorList>
            <person name="Chaudhry V."/>
            <person name="Patil P.B."/>
        </authorList>
    </citation>
    <scope>NUCLEOTIDE SEQUENCE [LARGE SCALE GENOMIC DNA]</scope>
    <source>
        <strain evidence="1 2">DSM 25844</strain>
    </source>
</reference>
<keyword evidence="2" id="KW-1185">Reference proteome</keyword>
<dbReference type="PANTHER" id="PTHR35566:SF1">
    <property type="entry name" value="TYPE VI SECRETION SYSTEM BASEPLATE COMPONENT TSSK1"/>
    <property type="match status" value="1"/>
</dbReference>
<dbReference type="RefSeq" id="WP_048451524.1">
    <property type="nucleotide sequence ID" value="NZ_LABZ01000097.1"/>
</dbReference>
<evidence type="ECO:0000313" key="1">
    <source>
        <dbReference type="EMBL" id="KMO40339.1"/>
    </source>
</evidence>
<dbReference type="Proteomes" id="UP000036449">
    <property type="component" value="Unassembled WGS sequence"/>
</dbReference>
<proteinExistence type="predicted"/>
<dbReference type="InterPro" id="IPR010263">
    <property type="entry name" value="T6SS_TssK"/>
</dbReference>
<dbReference type="Pfam" id="PF05936">
    <property type="entry name" value="T6SS_VasE"/>
    <property type="match status" value="1"/>
</dbReference>
<dbReference type="PANTHER" id="PTHR35566">
    <property type="entry name" value="BLR3599 PROTEIN"/>
    <property type="match status" value="1"/>
</dbReference>
<comment type="caution">
    <text evidence="1">The sequence shown here is derived from an EMBL/GenBank/DDBJ whole genome shotgun (WGS) entry which is preliminary data.</text>
</comment>
<organism evidence="1 2">
    <name type="scientific">Methylobacterium tarhaniae</name>
    <dbReference type="NCBI Taxonomy" id="1187852"/>
    <lineage>
        <taxon>Bacteria</taxon>
        <taxon>Pseudomonadati</taxon>
        <taxon>Pseudomonadota</taxon>
        <taxon>Alphaproteobacteria</taxon>
        <taxon>Hyphomicrobiales</taxon>
        <taxon>Methylobacteriaceae</taxon>
        <taxon>Methylobacterium</taxon>
    </lineage>
</organism>
<sequence>MLSENRVVWSEGMFLRIQHFQQADRWTERFVRGLTRDLVPYPWGFTEIGINRELLGVGRFALSHARGIFPDGTPFEAPGDADQPPPLELPPGTRDVTIHLAVPMRQPGSPEVGGDRREDVAARLRRSAYDAPDANSDGFASAGIEVGRLRLSYLPSNGPLAGTERLAVARVVEVRSDLAVVLDDRFIAPCLACAAESPLAALVSELQGLVSHRAEALAARIADPTTRGAGEIADFLLLQVLNRAEPLLRHASAQAGRLHPETFYGLCLALAGEIATFTAPSRRAPQLPDYRHDDLAATFASVFSELRAGLSALLEQVAVPIELQERRHGVRVGTINDRTLLRGAGFVLAVRASVPAETLRRSLPNQIKIGPVEQIAQLVNVALPGIGVRPLAVAPRQLPYRGGTVYFELDTTGPLWRDLDQSSAVAIHVAGNFPDLDLELWAIKG</sequence>
<accession>A0A0J6T306</accession>
<protein>
    <submittedName>
        <fullName evidence="1">Type VI secretion protein</fullName>
    </submittedName>
</protein>